<sequence length="70" mass="8095">MTSKEWLHLNPKDASSETSQAIKLSLELVSILLVLYRSVIGDYITCLHTCYSVLRKEKRMVLEQDKLELN</sequence>
<evidence type="ECO:0000313" key="1">
    <source>
        <dbReference type="EMBL" id="KAF6037825.1"/>
    </source>
</evidence>
<dbReference type="EMBL" id="VXIV02000508">
    <property type="protein sequence ID" value="KAF6037825.1"/>
    <property type="molecule type" value="Genomic_DNA"/>
</dbReference>
<gene>
    <name evidence="1" type="ORF">EB796_003864</name>
</gene>
<reference evidence="1" key="1">
    <citation type="submission" date="2020-06" db="EMBL/GenBank/DDBJ databases">
        <title>Draft genome of Bugula neritina, a colonial animal packing powerful symbionts and potential medicines.</title>
        <authorList>
            <person name="Rayko M."/>
        </authorList>
    </citation>
    <scope>NUCLEOTIDE SEQUENCE [LARGE SCALE GENOMIC DNA]</scope>
    <source>
        <strain evidence="1">Kwan_BN1</strain>
    </source>
</reference>
<dbReference type="Proteomes" id="UP000593567">
    <property type="component" value="Unassembled WGS sequence"/>
</dbReference>
<organism evidence="1 2">
    <name type="scientific">Bugula neritina</name>
    <name type="common">Brown bryozoan</name>
    <name type="synonym">Sertularia neritina</name>
    <dbReference type="NCBI Taxonomy" id="10212"/>
    <lineage>
        <taxon>Eukaryota</taxon>
        <taxon>Metazoa</taxon>
        <taxon>Spiralia</taxon>
        <taxon>Lophotrochozoa</taxon>
        <taxon>Bryozoa</taxon>
        <taxon>Gymnolaemata</taxon>
        <taxon>Cheilostomatida</taxon>
        <taxon>Flustrina</taxon>
        <taxon>Buguloidea</taxon>
        <taxon>Bugulidae</taxon>
        <taxon>Bugula</taxon>
    </lineage>
</organism>
<accession>A0A7J7KHS7</accession>
<proteinExistence type="predicted"/>
<dbReference type="AlphaFoldDB" id="A0A7J7KHS7"/>
<evidence type="ECO:0000313" key="2">
    <source>
        <dbReference type="Proteomes" id="UP000593567"/>
    </source>
</evidence>
<protein>
    <submittedName>
        <fullName evidence="1">Uncharacterized protein</fullName>
    </submittedName>
</protein>
<name>A0A7J7KHS7_BUGNE</name>
<keyword evidence="2" id="KW-1185">Reference proteome</keyword>
<comment type="caution">
    <text evidence="1">The sequence shown here is derived from an EMBL/GenBank/DDBJ whole genome shotgun (WGS) entry which is preliminary data.</text>
</comment>